<comment type="catalytic activity">
    <reaction evidence="13">
        <text>L-lysyl-[protein] + acetyl-CoA = N(6)-acetyl-L-lysyl-[protein] + CoA + H(+)</text>
        <dbReference type="Rhea" id="RHEA:45948"/>
        <dbReference type="Rhea" id="RHEA-COMP:9752"/>
        <dbReference type="Rhea" id="RHEA-COMP:10731"/>
        <dbReference type="ChEBI" id="CHEBI:15378"/>
        <dbReference type="ChEBI" id="CHEBI:29969"/>
        <dbReference type="ChEBI" id="CHEBI:57287"/>
        <dbReference type="ChEBI" id="CHEBI:57288"/>
        <dbReference type="ChEBI" id="CHEBI:61930"/>
        <dbReference type="EC" id="2.3.1.48"/>
    </reaction>
</comment>
<evidence type="ECO:0000256" key="8">
    <source>
        <dbReference type="ARBA" id="ARBA00023117"/>
    </source>
</evidence>
<keyword evidence="12" id="KW-0012">Acyltransferase</keyword>
<comment type="similarity">
    <text evidence="2">Belongs to the acetyltransferase family. GCN5 subfamily.</text>
</comment>
<keyword evidence="10" id="KW-0804">Transcription</keyword>
<reference evidence="18 20" key="1">
    <citation type="journal article" date="2011" name="Science">
        <title>Comparative functional genomics of the fission yeasts.</title>
        <authorList>
            <person name="Rhind N."/>
            <person name="Chen Z."/>
            <person name="Yassour M."/>
            <person name="Thompson D.A."/>
            <person name="Haas B.J."/>
            <person name="Habib N."/>
            <person name="Wapinski I."/>
            <person name="Roy S."/>
            <person name="Lin M.F."/>
            <person name="Heiman D.I."/>
            <person name="Young S.K."/>
            <person name="Furuya K."/>
            <person name="Guo Y."/>
            <person name="Pidoux A."/>
            <person name="Chen H.M."/>
            <person name="Robbertse B."/>
            <person name="Goldberg J.M."/>
            <person name="Aoki K."/>
            <person name="Bayne E.H."/>
            <person name="Berlin A.M."/>
            <person name="Desjardins C.A."/>
            <person name="Dobbs E."/>
            <person name="Dukaj L."/>
            <person name="Fan L."/>
            <person name="FitzGerald M.G."/>
            <person name="French C."/>
            <person name="Gujja S."/>
            <person name="Hansen K."/>
            <person name="Keifenheim D."/>
            <person name="Levin J.Z."/>
            <person name="Mosher R.A."/>
            <person name="Mueller C.A."/>
            <person name="Pfiffner J."/>
            <person name="Priest M."/>
            <person name="Russ C."/>
            <person name="Smialowska A."/>
            <person name="Swoboda P."/>
            <person name="Sykes S.M."/>
            <person name="Vaughn M."/>
            <person name="Vengrova S."/>
            <person name="Yoder R."/>
            <person name="Zeng Q."/>
            <person name="Allshire R."/>
            <person name="Baulcombe D."/>
            <person name="Birren B.W."/>
            <person name="Brown W."/>
            <person name="Ekwall K."/>
            <person name="Kellis M."/>
            <person name="Leatherwood J."/>
            <person name="Levin H."/>
            <person name="Margalit H."/>
            <person name="Martienssen R."/>
            <person name="Nieduszynski C.A."/>
            <person name="Spatafora J.W."/>
            <person name="Friedman N."/>
            <person name="Dalgaard J.Z."/>
            <person name="Baumann P."/>
            <person name="Niki H."/>
            <person name="Regev A."/>
            <person name="Nusbaum C."/>
        </authorList>
    </citation>
    <scope>NUCLEOTIDE SEQUENCE [LARGE SCALE GENOMIC DNA]</scope>
    <source>
        <strain evidence="20">yFS275 / FY16936</strain>
    </source>
</reference>
<dbReference type="GO" id="GO:0046695">
    <property type="term" value="C:SLIK (SAGA-like) complex"/>
    <property type="evidence" value="ECO:0007669"/>
    <property type="project" value="EnsemblFungi"/>
</dbReference>
<dbReference type="eggNOG" id="KOG1472">
    <property type="taxonomic scope" value="Eukaryota"/>
</dbReference>
<organism evidence="18 20">
    <name type="scientific">Schizosaccharomyces japonicus (strain yFS275 / FY16936)</name>
    <name type="common">Fission yeast</name>
    <dbReference type="NCBI Taxonomy" id="402676"/>
    <lineage>
        <taxon>Eukaryota</taxon>
        <taxon>Fungi</taxon>
        <taxon>Dikarya</taxon>
        <taxon>Ascomycota</taxon>
        <taxon>Taphrinomycotina</taxon>
        <taxon>Schizosaccharomycetes</taxon>
        <taxon>Schizosaccharomycetales</taxon>
        <taxon>Schizosaccharomycetaceae</taxon>
        <taxon>Schizosaccharomyces</taxon>
    </lineage>
</organism>
<dbReference type="InterPro" id="IPR036427">
    <property type="entry name" value="Bromodomain-like_sf"/>
</dbReference>
<dbReference type="GO" id="GO:0010515">
    <property type="term" value="P:negative regulation of induction of conjugation with cellular fusion"/>
    <property type="evidence" value="ECO:0007669"/>
    <property type="project" value="EnsemblFungi"/>
</dbReference>
<dbReference type="HOGENOM" id="CLU_015741_1_1_1"/>
<dbReference type="RefSeq" id="XP_002173965.1">
    <property type="nucleotide sequence ID" value="XM_002173929.2"/>
</dbReference>
<dbReference type="GO" id="GO:0006338">
    <property type="term" value="P:chromatin remodeling"/>
    <property type="evidence" value="ECO:0000318"/>
    <property type="project" value="GO_Central"/>
</dbReference>
<dbReference type="SUPFAM" id="SSF55729">
    <property type="entry name" value="Acyl-CoA N-acyltransferases (Nat)"/>
    <property type="match status" value="1"/>
</dbReference>
<evidence type="ECO:0000256" key="2">
    <source>
        <dbReference type="ARBA" id="ARBA00008607"/>
    </source>
</evidence>
<evidence type="ECO:0000256" key="15">
    <source>
        <dbReference type="SAM" id="MobiDB-lite"/>
    </source>
</evidence>
<evidence type="ECO:0000256" key="6">
    <source>
        <dbReference type="ARBA" id="ARBA00022853"/>
    </source>
</evidence>
<dbReference type="PROSITE" id="PS51186">
    <property type="entry name" value="GNAT"/>
    <property type="match status" value="1"/>
</dbReference>
<dbReference type="Gene3D" id="1.20.920.10">
    <property type="entry name" value="Bromodomain-like"/>
    <property type="match status" value="1"/>
</dbReference>
<dbReference type="GO" id="GO:0003712">
    <property type="term" value="F:transcription coregulator activity"/>
    <property type="evidence" value="ECO:0007669"/>
    <property type="project" value="EnsemblFungi"/>
</dbReference>
<dbReference type="CDD" id="cd04301">
    <property type="entry name" value="NAT_SF"/>
    <property type="match status" value="1"/>
</dbReference>
<evidence type="ECO:0000256" key="11">
    <source>
        <dbReference type="ARBA" id="ARBA00023242"/>
    </source>
</evidence>
<dbReference type="GO" id="GO:0140011">
    <property type="term" value="F:histone H4K12ac reader activity"/>
    <property type="evidence" value="ECO:0007669"/>
    <property type="project" value="EnsemblFungi"/>
</dbReference>
<dbReference type="GO" id="GO:0010484">
    <property type="term" value="F:histone H3 acetyltransferase activity"/>
    <property type="evidence" value="ECO:0000318"/>
    <property type="project" value="GO_Central"/>
</dbReference>
<evidence type="ECO:0000256" key="3">
    <source>
        <dbReference type="ARBA" id="ARBA00013184"/>
    </source>
</evidence>
<name>B6K151_SCHJY</name>
<dbReference type="Pfam" id="PF00583">
    <property type="entry name" value="Acetyltransf_1"/>
    <property type="match status" value="1"/>
</dbReference>
<dbReference type="VEuPathDB" id="FungiDB:SJAG_02773"/>
<dbReference type="Gene3D" id="3.40.630.30">
    <property type="match status" value="1"/>
</dbReference>
<keyword evidence="8 14" id="KW-0103">Bromodomain</keyword>
<evidence type="ECO:0000256" key="1">
    <source>
        <dbReference type="ARBA" id="ARBA00004123"/>
    </source>
</evidence>
<dbReference type="AlphaFoldDB" id="B6K151"/>
<dbReference type="GO" id="GO:0000124">
    <property type="term" value="C:SAGA complex"/>
    <property type="evidence" value="ECO:0007669"/>
    <property type="project" value="EnsemblFungi"/>
</dbReference>
<evidence type="ECO:0000313" key="18">
    <source>
        <dbReference type="EMBL" id="EEB07672.1"/>
    </source>
</evidence>
<evidence type="ECO:0000259" key="17">
    <source>
        <dbReference type="PROSITE" id="PS51186"/>
    </source>
</evidence>
<dbReference type="FunFam" id="1.20.920.10:FF:000046">
    <property type="entry name" value="Histone acetyltransferase GCN5"/>
    <property type="match status" value="1"/>
</dbReference>
<comment type="subcellular location">
    <subcellularLocation>
        <location evidence="1">Nucleus</location>
    </subcellularLocation>
</comment>
<dbReference type="GO" id="GO:0043993">
    <property type="term" value="F:histone H3K18 acetyltransferase activity"/>
    <property type="evidence" value="ECO:0007669"/>
    <property type="project" value="EnsemblFungi"/>
</dbReference>
<evidence type="ECO:0000256" key="14">
    <source>
        <dbReference type="PROSITE-ProRule" id="PRU00035"/>
    </source>
</evidence>
<dbReference type="JaponicusDB" id="SJAG_02773">
    <property type="gene designation" value="gcn5"/>
</dbReference>
<dbReference type="InterPro" id="IPR001487">
    <property type="entry name" value="Bromodomain"/>
</dbReference>
<dbReference type="Proteomes" id="UP000001744">
    <property type="component" value="Unassembled WGS sequence"/>
</dbReference>
<feature type="region of interest" description="Disordered" evidence="15">
    <location>
        <begin position="1"/>
        <end position="59"/>
    </location>
</feature>
<dbReference type="InterPro" id="IPR016181">
    <property type="entry name" value="Acyl_CoA_acyltransferase"/>
</dbReference>
<dbReference type="InterPro" id="IPR037800">
    <property type="entry name" value="GCN5"/>
</dbReference>
<dbReference type="GO" id="GO:0005634">
    <property type="term" value="C:nucleus"/>
    <property type="evidence" value="ECO:0007669"/>
    <property type="project" value="UniProtKB-SubCell"/>
</dbReference>
<dbReference type="GeneID" id="7049436"/>
<dbReference type="CDD" id="cd05509">
    <property type="entry name" value="Bromo_gcn5_like"/>
    <property type="match status" value="1"/>
</dbReference>
<keyword evidence="7" id="KW-0805">Transcription regulation</keyword>
<evidence type="ECO:0000256" key="13">
    <source>
        <dbReference type="ARBA" id="ARBA00048017"/>
    </source>
</evidence>
<evidence type="ECO:0000313" key="20">
    <source>
        <dbReference type="Proteomes" id="UP000001744"/>
    </source>
</evidence>
<evidence type="ECO:0000256" key="7">
    <source>
        <dbReference type="ARBA" id="ARBA00023015"/>
    </source>
</evidence>
<dbReference type="InterPro" id="IPR000182">
    <property type="entry name" value="GNAT_dom"/>
</dbReference>
<dbReference type="GO" id="GO:0000123">
    <property type="term" value="C:histone acetyltransferase complex"/>
    <property type="evidence" value="ECO:0000318"/>
    <property type="project" value="GO_Central"/>
</dbReference>
<dbReference type="PRINTS" id="PR00503">
    <property type="entry name" value="BROMODOMAIN"/>
</dbReference>
<dbReference type="PROSITE" id="PS50014">
    <property type="entry name" value="BROMODOMAIN_2"/>
    <property type="match status" value="1"/>
</dbReference>
<keyword evidence="20" id="KW-1185">Reference proteome</keyword>
<keyword evidence="6" id="KW-0156">Chromatin regulator</keyword>
<feature type="domain" description="N-acetyltransferase" evidence="17">
    <location>
        <begin position="105"/>
        <end position="263"/>
    </location>
</feature>
<dbReference type="GO" id="GO:0045944">
    <property type="term" value="P:positive regulation of transcription by RNA polymerase II"/>
    <property type="evidence" value="ECO:0000318"/>
    <property type="project" value="GO_Central"/>
</dbReference>
<dbReference type="Pfam" id="PF00439">
    <property type="entry name" value="Bromodomain"/>
    <property type="match status" value="1"/>
</dbReference>
<dbReference type="FunFam" id="3.40.630.30:FF:000004">
    <property type="entry name" value="Histone acetyltransferase KAT2A"/>
    <property type="match status" value="1"/>
</dbReference>
<feature type="domain" description="Bromo" evidence="16">
    <location>
        <begin position="343"/>
        <end position="413"/>
    </location>
</feature>
<dbReference type="GO" id="GO:0140129">
    <property type="term" value="F:histone H3K56ac reader activity"/>
    <property type="evidence" value="ECO:0007669"/>
    <property type="project" value="EnsemblFungi"/>
</dbReference>
<dbReference type="GO" id="GO:0036408">
    <property type="term" value="F:histone H3K14 acetyltransferase activity"/>
    <property type="evidence" value="ECO:0007669"/>
    <property type="project" value="EnsemblFungi"/>
</dbReference>
<dbReference type="SMART" id="SM00297">
    <property type="entry name" value="BROMO"/>
    <property type="match status" value="1"/>
</dbReference>
<keyword evidence="5" id="KW-0808">Transferase</keyword>
<evidence type="ECO:0000259" key="16">
    <source>
        <dbReference type="PROSITE" id="PS50014"/>
    </source>
</evidence>
<dbReference type="GO" id="GO:0045815">
    <property type="term" value="P:transcription initiation-coupled chromatin remodeling"/>
    <property type="evidence" value="ECO:0007669"/>
    <property type="project" value="EnsemblFungi"/>
</dbReference>
<dbReference type="EMBL" id="KE651166">
    <property type="protein sequence ID" value="EEB07672.1"/>
    <property type="molecule type" value="Genomic_DNA"/>
</dbReference>
<dbReference type="GO" id="GO:0140671">
    <property type="term" value="C:ADA complex"/>
    <property type="evidence" value="ECO:0007669"/>
    <property type="project" value="EnsemblFungi"/>
</dbReference>
<evidence type="ECO:0000256" key="9">
    <source>
        <dbReference type="ARBA" id="ARBA00023159"/>
    </source>
</evidence>
<proteinExistence type="inferred from homology"/>
<accession>B6K151</accession>
<dbReference type="GO" id="GO:0000775">
    <property type="term" value="C:chromosome, centromeric region"/>
    <property type="evidence" value="ECO:0007669"/>
    <property type="project" value="EnsemblFungi"/>
</dbReference>
<dbReference type="EC" id="2.3.1.48" evidence="3"/>
<feature type="compositionally biased region" description="Low complexity" evidence="15">
    <location>
        <begin position="44"/>
        <end position="59"/>
    </location>
</feature>
<protein>
    <recommendedName>
        <fullName evidence="4">Histone acetyltransferase GCN5</fullName>
        <ecNumber evidence="3">2.3.1.48</ecNumber>
    </recommendedName>
</protein>
<evidence type="ECO:0000256" key="12">
    <source>
        <dbReference type="ARBA" id="ARBA00023315"/>
    </source>
</evidence>
<dbReference type="GO" id="GO:0043992">
    <property type="term" value="F:histone H3K9 acetyltransferase activity"/>
    <property type="evidence" value="ECO:0007669"/>
    <property type="project" value="EnsemblFungi"/>
</dbReference>
<dbReference type="GO" id="GO:0140046">
    <property type="term" value="F:histone H4K16ac reader activity"/>
    <property type="evidence" value="ECO:0007669"/>
    <property type="project" value="EnsemblFungi"/>
</dbReference>
<dbReference type="GO" id="GO:0005829">
    <property type="term" value="C:cytosol"/>
    <property type="evidence" value="ECO:0007669"/>
    <property type="project" value="EnsemblFungi"/>
</dbReference>
<keyword evidence="11" id="KW-0539">Nucleus</keyword>
<evidence type="ECO:0000313" key="19">
    <source>
        <dbReference type="JaponicusDB" id="SJAG_02773"/>
    </source>
</evidence>
<evidence type="ECO:0000256" key="4">
    <source>
        <dbReference type="ARBA" id="ARBA00019713"/>
    </source>
</evidence>
<dbReference type="OMA" id="HQPPKEW"/>
<gene>
    <name evidence="19" type="primary">gcn5</name>
    <name evidence="18" type="ORF">SJAG_02773</name>
</gene>
<dbReference type="OrthoDB" id="1937912at2759"/>
<dbReference type="STRING" id="402676.B6K151"/>
<evidence type="ECO:0000256" key="5">
    <source>
        <dbReference type="ARBA" id="ARBA00022679"/>
    </source>
</evidence>
<keyword evidence="9" id="KW-0010">Activator</keyword>
<dbReference type="PANTHER" id="PTHR45750">
    <property type="entry name" value="GH11602P"/>
    <property type="match status" value="1"/>
</dbReference>
<dbReference type="GO" id="GO:0032968">
    <property type="term" value="P:positive regulation of transcription elongation by RNA polymerase II"/>
    <property type="evidence" value="ECO:0007669"/>
    <property type="project" value="EnsemblFungi"/>
</dbReference>
<dbReference type="SUPFAM" id="SSF47370">
    <property type="entry name" value="Bromodomain"/>
    <property type="match status" value="1"/>
</dbReference>
<feature type="compositionally biased region" description="Basic and acidic residues" evidence="15">
    <location>
        <begin position="14"/>
        <end position="42"/>
    </location>
</feature>
<evidence type="ECO:0000256" key="10">
    <source>
        <dbReference type="ARBA" id="ARBA00023163"/>
    </source>
</evidence>
<sequence length="441" mass="50699">MASSSTENQMDDQIGEKKPILEKESVEEKNDTDIHAEIKDSIVETENNTESKTSETTTSLAKNPVVNKKRLYSELEKTGISLKSIKVTEKPAAIEEKKGVIRFCVVNNDNNPESFVILTGLKNIFMKQLPKMPKEYITRLIYDRNHLSMTIVKGGLNVVGGITYRPFEQRGFAEIVFCAIASSEQVRGYGAHLMNHLKDYVRGTTSIQHFLTYADNYAVGYFKKQGFTKNITLDKSLWMGYIKDYEGGSLMQCSMLPRIKYLESNLILAVQRAVVLAKIAKHTRSNIVYPGLEQFNNGATHIDPNDVPGLKEVGWSEEMEKLAQQPRRKPFFPVLEMLFTEMQAHPSSWPFAQPVRKEDVPDYYDVIKNPMDLSTMEFKLRNDKYESVQEFIRDAKYIFDNCRSYNDSNTTYYKNADKLEKFFMQKLRETEYSNLADAWSN</sequence>
<dbReference type="GO" id="GO:0140068">
    <property type="term" value="F:histone crotonyltransferase activity"/>
    <property type="evidence" value="ECO:0007669"/>
    <property type="project" value="EnsemblFungi"/>
</dbReference>
<dbReference type="PANTHER" id="PTHR45750:SF3">
    <property type="entry name" value="HISTONE ACETYLTRANSFERASE"/>
    <property type="match status" value="1"/>
</dbReference>